<feature type="region of interest" description="Disordered" evidence="5">
    <location>
        <begin position="907"/>
        <end position="935"/>
    </location>
</feature>
<dbReference type="Pfam" id="PF00004">
    <property type="entry name" value="AAA"/>
    <property type="match status" value="1"/>
</dbReference>
<dbReference type="InterPro" id="IPR027417">
    <property type="entry name" value="P-loop_NTPase"/>
</dbReference>
<comment type="caution">
    <text evidence="7">The sequence shown here is derived from an EMBL/GenBank/DDBJ whole genome shotgun (WGS) entry which is preliminary data.</text>
</comment>
<feature type="region of interest" description="Disordered" evidence="5">
    <location>
        <begin position="972"/>
        <end position="1013"/>
    </location>
</feature>
<keyword evidence="3" id="KW-1000">Mitochondrion outer membrane</keyword>
<dbReference type="Gene3D" id="3.40.50.300">
    <property type="entry name" value="P-loop containing nucleotide triphosphate hydrolases"/>
    <property type="match status" value="1"/>
</dbReference>
<evidence type="ECO:0000256" key="5">
    <source>
        <dbReference type="SAM" id="MobiDB-lite"/>
    </source>
</evidence>
<feature type="domain" description="AAA+ ATPase" evidence="6">
    <location>
        <begin position="711"/>
        <end position="847"/>
    </location>
</feature>
<feature type="region of interest" description="Disordered" evidence="5">
    <location>
        <begin position="1"/>
        <end position="94"/>
    </location>
</feature>
<dbReference type="InterPro" id="IPR041569">
    <property type="entry name" value="AAA_lid_3"/>
</dbReference>
<evidence type="ECO:0000256" key="1">
    <source>
        <dbReference type="ARBA" id="ARBA00004572"/>
    </source>
</evidence>
<comment type="subcellular location">
    <subcellularLocation>
        <location evidence="1">Mitochondrion outer membrane</location>
        <topology evidence="1">Single-pass membrane protein</topology>
    </subcellularLocation>
</comment>
<accession>A0AA43QYV3</accession>
<dbReference type="InterPro" id="IPR003959">
    <property type="entry name" value="ATPase_AAA_core"/>
</dbReference>
<evidence type="ECO:0000313" key="7">
    <source>
        <dbReference type="EMBL" id="MDI1492800.1"/>
    </source>
</evidence>
<keyword evidence="3" id="KW-0496">Mitochondrion</keyword>
<feature type="region of interest" description="Disordered" evidence="5">
    <location>
        <begin position="272"/>
        <end position="317"/>
    </location>
</feature>
<organism evidence="7 8">
    <name type="scientific">Ramalina farinacea</name>
    <dbReference type="NCBI Taxonomy" id="258253"/>
    <lineage>
        <taxon>Eukaryota</taxon>
        <taxon>Fungi</taxon>
        <taxon>Dikarya</taxon>
        <taxon>Ascomycota</taxon>
        <taxon>Pezizomycotina</taxon>
        <taxon>Lecanoromycetes</taxon>
        <taxon>OSLEUM clade</taxon>
        <taxon>Lecanoromycetidae</taxon>
        <taxon>Lecanorales</taxon>
        <taxon>Lecanorineae</taxon>
        <taxon>Ramalinaceae</taxon>
        <taxon>Ramalina</taxon>
    </lineage>
</organism>
<dbReference type="EMBL" id="JAPUFD010000021">
    <property type="protein sequence ID" value="MDI1492800.1"/>
    <property type="molecule type" value="Genomic_DNA"/>
</dbReference>
<dbReference type="Pfam" id="PF24581">
    <property type="entry name" value="DUF7608"/>
    <property type="match status" value="1"/>
</dbReference>
<reference evidence="7" key="1">
    <citation type="journal article" date="2023" name="Genome Biol. Evol.">
        <title>First Whole Genome Sequence and Flow Cytometry Genome Size Data for the Lichen-Forming Fungus Ramalina farinacea (Ascomycota).</title>
        <authorList>
            <person name="Llewellyn T."/>
            <person name="Mian S."/>
            <person name="Hill R."/>
            <person name="Leitch I.J."/>
            <person name="Gaya E."/>
        </authorList>
    </citation>
    <scope>NUCLEOTIDE SEQUENCE</scope>
    <source>
        <strain evidence="7">LIQ254RAFAR</strain>
    </source>
</reference>
<name>A0AA43QYV3_9LECA</name>
<evidence type="ECO:0000313" key="8">
    <source>
        <dbReference type="Proteomes" id="UP001161017"/>
    </source>
</evidence>
<feature type="compositionally biased region" description="Basic and acidic residues" evidence="5">
    <location>
        <begin position="994"/>
        <end position="1013"/>
    </location>
</feature>
<evidence type="ECO:0000256" key="4">
    <source>
        <dbReference type="ARBA" id="ARBA00022840"/>
    </source>
</evidence>
<dbReference type="GO" id="GO:0005524">
    <property type="term" value="F:ATP binding"/>
    <property type="evidence" value="ECO:0007669"/>
    <property type="project" value="UniProtKB-KW"/>
</dbReference>
<feature type="compositionally biased region" description="Polar residues" evidence="5">
    <location>
        <begin position="274"/>
        <end position="284"/>
    </location>
</feature>
<feature type="compositionally biased region" description="Acidic residues" evidence="5">
    <location>
        <begin position="285"/>
        <end position="302"/>
    </location>
</feature>
<feature type="compositionally biased region" description="Low complexity" evidence="5">
    <location>
        <begin position="71"/>
        <end position="85"/>
    </location>
</feature>
<protein>
    <recommendedName>
        <fullName evidence="6">AAA+ ATPase domain-containing protein</fullName>
    </recommendedName>
</protein>
<keyword evidence="8" id="KW-1185">Reference proteome</keyword>
<feature type="region of interest" description="Disordered" evidence="5">
    <location>
        <begin position="614"/>
        <end position="647"/>
    </location>
</feature>
<feature type="region of interest" description="Disordered" evidence="5">
    <location>
        <begin position="343"/>
        <end position="364"/>
    </location>
</feature>
<evidence type="ECO:0000256" key="3">
    <source>
        <dbReference type="ARBA" id="ARBA00022787"/>
    </source>
</evidence>
<dbReference type="AlphaFoldDB" id="A0AA43QYV3"/>
<dbReference type="GO" id="GO:0016887">
    <property type="term" value="F:ATP hydrolysis activity"/>
    <property type="evidence" value="ECO:0007669"/>
    <property type="project" value="InterPro"/>
</dbReference>
<keyword evidence="2" id="KW-0547">Nucleotide-binding</keyword>
<feature type="region of interest" description="Disordered" evidence="5">
    <location>
        <begin position="125"/>
        <end position="165"/>
    </location>
</feature>
<dbReference type="SUPFAM" id="SSF52540">
    <property type="entry name" value="P-loop containing nucleoside triphosphate hydrolases"/>
    <property type="match status" value="1"/>
</dbReference>
<dbReference type="SMART" id="SM00382">
    <property type="entry name" value="AAA"/>
    <property type="match status" value="1"/>
</dbReference>
<keyword evidence="3" id="KW-0472">Membrane</keyword>
<sequence>MSTIRRRKDEGRLVGSSLSVSKRSKTSLARLDPTANRPPQDTNEPAADIEHERSVGGPPADDGTPDGKPQRSGNSNSGNYGSASRRAGRNVKRREIPPVFVPPWFYERNVVTWDAGGESRSDFKIEKSSISGSEVVQPIDPAAGEGKFPGSDEDLNEETPSEEQSHTCMISDVVNGEMSSLIHAGLKVPASGNPDTVASIKPHIVFACPKRGASGILDAIVSNFAKQNEADLLRLAPQDIAEIGGDYLDDPTSFRSSTLSSLGYDTAAAERYAQQPQHAPSQGQAEEEDFEVVEEGEEGEEEGAQHQGIPRSFASQDGGIHATAHGVQAFVGAINLDDLFKSMKKPGDPSTQGVGPSPIGSKGGTVLQVRDDTENMKTLMLIESLLNAPEIKRYALSQQQHETALEGRQTIHTHRGQSTGQVFHAERGSNGLIVLVEDYPQISMTMKGSKFLEKLHEVVNARRKEGQSVLIVGTSSSEKTIAPGNLKFSISDVQSQSWNGAARTVLVPVKNLGDGDVMPRANRARISEINARHLRDMLRRIAPVPEQVQNIVSDLDWQFPATLMSSAEENVLSLDEINRIATIALGLARQSESLTFSHITNSISLIKGSDASKHSQLKEQQTVSEPADPLTETKPPKPDQQQTDAKMKKLRKTCNSYEKKLLNGVVDPTNIRTTFADIRAPPETIEALQTLTSLSLVRPEAFTYGVLSTDRIPGLLLYGPPGTGKTLLAKAVAKQANATVLEVSGSDVYDMYVGEGEKNVKAIFTLAKKLSPCIVFIDEADAILGARSSGGHGRASHRELINQFLREWDGMSTDMNAFIMVATNRPFDLDEASLRRLPRRLLVDLPVEKDREAILRIHLKDELIDPEVAIPALAANTPFYSGSDLKNLCVAAALSCVQEEFDTATKHNNALPSSDNNTDTASETASEAAKEQQYQYPAQRTLHQRHFNKAMEEISASISEDMGSLGAIRKFDEKYGDRKGRRRNKLAGGYGFRKVGEGGEKAGSERVRVRNQS</sequence>
<dbReference type="Pfam" id="PF17862">
    <property type="entry name" value="AAA_lid_3"/>
    <property type="match status" value="1"/>
</dbReference>
<gene>
    <name evidence="7" type="ORF">OHK93_004583</name>
</gene>
<dbReference type="Gene3D" id="1.10.8.60">
    <property type="match status" value="1"/>
</dbReference>
<dbReference type="InterPro" id="IPR056027">
    <property type="entry name" value="DUF7608"/>
</dbReference>
<dbReference type="Proteomes" id="UP001161017">
    <property type="component" value="Unassembled WGS sequence"/>
</dbReference>
<dbReference type="InterPro" id="IPR051701">
    <property type="entry name" value="Mito_OM_Translocase_MSP1"/>
</dbReference>
<feature type="compositionally biased region" description="Polar residues" evidence="5">
    <location>
        <begin position="907"/>
        <end position="919"/>
    </location>
</feature>
<evidence type="ECO:0000256" key="2">
    <source>
        <dbReference type="ARBA" id="ARBA00022741"/>
    </source>
</evidence>
<evidence type="ECO:0000259" key="6">
    <source>
        <dbReference type="SMART" id="SM00382"/>
    </source>
</evidence>
<dbReference type="InterPro" id="IPR003593">
    <property type="entry name" value="AAA+_ATPase"/>
</dbReference>
<keyword evidence="4" id="KW-0067">ATP-binding</keyword>
<dbReference type="GO" id="GO:0005741">
    <property type="term" value="C:mitochondrial outer membrane"/>
    <property type="evidence" value="ECO:0007669"/>
    <property type="project" value="UniProtKB-SubCell"/>
</dbReference>
<dbReference type="PANTHER" id="PTHR45644:SF56">
    <property type="entry name" value="AAA ATPASE, PUTATIVE (AFU_ORTHOLOGUE AFUA_2G12920)-RELATED"/>
    <property type="match status" value="1"/>
</dbReference>
<feature type="compositionally biased region" description="Acidic residues" evidence="5">
    <location>
        <begin position="151"/>
        <end position="161"/>
    </location>
</feature>
<dbReference type="PANTHER" id="PTHR45644">
    <property type="entry name" value="AAA ATPASE, PUTATIVE (AFU_ORTHOLOGUE AFUA_2G12920)-RELATED-RELATED"/>
    <property type="match status" value="1"/>
</dbReference>
<proteinExistence type="predicted"/>